<dbReference type="InterPro" id="IPR000209">
    <property type="entry name" value="Peptidase_S8/S53_dom"/>
</dbReference>
<feature type="active site" description="Charge relay system" evidence="6 7">
    <location>
        <position position="531"/>
    </location>
</feature>
<accession>A0A5C7IY30</accession>
<dbReference type="Gene3D" id="3.30.70.80">
    <property type="entry name" value="Peptidase S8 propeptide/proteinase inhibitor I9"/>
    <property type="match status" value="1"/>
</dbReference>
<evidence type="ECO:0008006" key="14">
    <source>
        <dbReference type="Google" id="ProtNLM"/>
    </source>
</evidence>
<feature type="domain" description="Peptidase S8/S53" evidence="9">
    <location>
        <begin position="132"/>
        <end position="580"/>
    </location>
</feature>
<evidence type="ECO:0000313" key="12">
    <source>
        <dbReference type="EMBL" id="TXG74191.1"/>
    </source>
</evidence>
<dbReference type="PANTHER" id="PTHR10795">
    <property type="entry name" value="PROPROTEIN CONVERTASE SUBTILISIN/KEXIN"/>
    <property type="match status" value="1"/>
</dbReference>
<dbReference type="CDD" id="cd04852">
    <property type="entry name" value="Peptidases_S8_3"/>
    <property type="match status" value="1"/>
</dbReference>
<dbReference type="Gene3D" id="2.60.40.2310">
    <property type="match status" value="1"/>
</dbReference>
<evidence type="ECO:0000256" key="3">
    <source>
        <dbReference type="ARBA" id="ARBA00022729"/>
    </source>
</evidence>
<name>A0A5C7IY30_9ROSI</name>
<reference evidence="13" key="1">
    <citation type="journal article" date="2019" name="Gigascience">
        <title>De novo genome assembly of the endangered Acer yangbiense, a plant species with extremely small populations endemic to Yunnan Province, China.</title>
        <authorList>
            <person name="Yang J."/>
            <person name="Wariss H.M."/>
            <person name="Tao L."/>
            <person name="Zhang R."/>
            <person name="Yun Q."/>
            <person name="Hollingsworth P."/>
            <person name="Dao Z."/>
            <person name="Luo G."/>
            <person name="Guo H."/>
            <person name="Ma Y."/>
            <person name="Sun W."/>
        </authorList>
    </citation>
    <scope>NUCLEOTIDE SEQUENCE [LARGE SCALE GENOMIC DNA]</scope>
    <source>
        <strain evidence="13">cv. Malutang</strain>
    </source>
</reference>
<keyword evidence="5 7" id="KW-0720">Serine protease</keyword>
<feature type="chain" id="PRO_5022685349" description="Subtilisin-like protease fibronectin type-III domain-containing protein" evidence="8">
    <location>
        <begin position="28"/>
        <end position="738"/>
    </location>
</feature>
<dbReference type="OrthoDB" id="4803627at2759"/>
<evidence type="ECO:0000259" key="10">
    <source>
        <dbReference type="Pfam" id="PF05922"/>
    </source>
</evidence>
<evidence type="ECO:0000256" key="4">
    <source>
        <dbReference type="ARBA" id="ARBA00022801"/>
    </source>
</evidence>
<protein>
    <recommendedName>
        <fullName evidence="14">Subtilisin-like protease fibronectin type-III domain-containing protein</fullName>
    </recommendedName>
</protein>
<proteinExistence type="inferred from homology"/>
<dbReference type="InterPro" id="IPR045051">
    <property type="entry name" value="SBT"/>
</dbReference>
<keyword evidence="2 7" id="KW-0645">Protease</keyword>
<dbReference type="InterPro" id="IPR041469">
    <property type="entry name" value="Subtilisin-like_FN3"/>
</dbReference>
<sequence>MTMKGFLLFQYCSFLLCMNILCGATDADTDRNLHIVYMGSLQEGQYSPASQHLTMLQEVIGSSSLENVLVRSYTRSFNGFAAKLTDNERQKLSSMDGVVSIFPSGTLHLQTTRSWDFMGFNESVSRKRKTESNIIVGVIDSGIWPESDSFSDEGFGPPPSKWKGACRGGKNFTCNNKIIGARYYNSASSEISARDEQGHGSHTASTAAGNQVKDASFYGLAKGTARGGVPSARIAAYRVCYPDTGCADADILAAFDDAIADGVDLITISIGGSNAIEFNEDVIAIGAFHAMAKGILTVQAAGNDGPKSSSVSSVAPWLFSVAASSTDRMIVDNIILGNGKTVQGISINSFSLDGQKLPLVHGKEVLSLTDDCSTTSAENCFPGCLDSRKVKGKIIICDREMGYVGALRAGAAGSILLTDLSKEDAFLVAFIVPLPASAVSSKEYNAILSYKNSTKNPLAEILKSEAIKNTTAPVVTKFSSRGPNSLVPEILKPDISAPGLQILAAYSPIAPISEYLDDKRSVKYHIISGTSMSCPHVTGVAAYVKTFHPDWSPSAIKSAIMTTAWTMDPSKNGDGEFAYGSGHINPLEAINPGLVYETLKPDYIKMLCSKGLSDKALRRISGDNSTCPKGSEKESPKDLNYPSMSAQVKQDKPFKITFNRTVTNVGLPNSVYKANVSQPQNVSIKVEPAVLSFKSLNEKKSFTITVSGSAGKPFLSSSLVWSDGKHSVRSPIVVYYSS</sequence>
<dbReference type="InterPro" id="IPR036852">
    <property type="entry name" value="Peptidase_S8/S53_dom_sf"/>
</dbReference>
<evidence type="ECO:0000256" key="1">
    <source>
        <dbReference type="ARBA" id="ARBA00011073"/>
    </source>
</evidence>
<organism evidence="12 13">
    <name type="scientific">Acer yangbiense</name>
    <dbReference type="NCBI Taxonomy" id="1000413"/>
    <lineage>
        <taxon>Eukaryota</taxon>
        <taxon>Viridiplantae</taxon>
        <taxon>Streptophyta</taxon>
        <taxon>Embryophyta</taxon>
        <taxon>Tracheophyta</taxon>
        <taxon>Spermatophyta</taxon>
        <taxon>Magnoliopsida</taxon>
        <taxon>eudicotyledons</taxon>
        <taxon>Gunneridae</taxon>
        <taxon>Pentapetalae</taxon>
        <taxon>rosids</taxon>
        <taxon>malvids</taxon>
        <taxon>Sapindales</taxon>
        <taxon>Sapindaceae</taxon>
        <taxon>Hippocastanoideae</taxon>
        <taxon>Acereae</taxon>
        <taxon>Acer</taxon>
    </lineage>
</organism>
<feature type="active site" description="Charge relay system" evidence="6 7">
    <location>
        <position position="199"/>
    </location>
</feature>
<dbReference type="FunFam" id="3.40.50.200:FF:000006">
    <property type="entry name" value="Subtilisin-like protease SBT1.5"/>
    <property type="match status" value="1"/>
</dbReference>
<feature type="domain" description="Subtilisin-like protease fibronectin type-III" evidence="11">
    <location>
        <begin position="638"/>
        <end position="734"/>
    </location>
</feature>
<keyword evidence="13" id="KW-1185">Reference proteome</keyword>
<dbReference type="Gene3D" id="3.40.50.200">
    <property type="entry name" value="Peptidase S8/S53 domain"/>
    <property type="match status" value="1"/>
</dbReference>
<dbReference type="GO" id="GO:0006508">
    <property type="term" value="P:proteolysis"/>
    <property type="evidence" value="ECO:0007669"/>
    <property type="project" value="UniProtKB-KW"/>
</dbReference>
<gene>
    <name evidence="12" type="ORF">EZV62_002770</name>
</gene>
<evidence type="ECO:0000256" key="7">
    <source>
        <dbReference type="PROSITE-ProRule" id="PRU01240"/>
    </source>
</evidence>
<dbReference type="InterPro" id="IPR037045">
    <property type="entry name" value="S8pro/Inhibitor_I9_sf"/>
</dbReference>
<dbReference type="GO" id="GO:0004252">
    <property type="term" value="F:serine-type endopeptidase activity"/>
    <property type="evidence" value="ECO:0007669"/>
    <property type="project" value="UniProtKB-UniRule"/>
</dbReference>
<evidence type="ECO:0000256" key="5">
    <source>
        <dbReference type="ARBA" id="ARBA00022825"/>
    </source>
</evidence>
<evidence type="ECO:0000259" key="9">
    <source>
        <dbReference type="Pfam" id="PF00082"/>
    </source>
</evidence>
<dbReference type="PROSITE" id="PS00138">
    <property type="entry name" value="SUBTILASE_SER"/>
    <property type="match status" value="1"/>
</dbReference>
<feature type="domain" description="Inhibitor I9" evidence="10">
    <location>
        <begin position="34"/>
        <end position="110"/>
    </location>
</feature>
<dbReference type="EMBL" id="VAHF01000001">
    <property type="protein sequence ID" value="TXG74191.1"/>
    <property type="molecule type" value="Genomic_DNA"/>
</dbReference>
<dbReference type="InterPro" id="IPR023828">
    <property type="entry name" value="Peptidase_S8_Ser-AS"/>
</dbReference>
<dbReference type="Gene3D" id="3.50.30.30">
    <property type="match status" value="1"/>
</dbReference>
<evidence type="ECO:0000256" key="8">
    <source>
        <dbReference type="SAM" id="SignalP"/>
    </source>
</evidence>
<comment type="similarity">
    <text evidence="1 7">Belongs to the peptidase S8 family.</text>
</comment>
<comment type="caution">
    <text evidence="12">The sequence shown here is derived from an EMBL/GenBank/DDBJ whole genome shotgun (WGS) entry which is preliminary data.</text>
</comment>
<dbReference type="InterPro" id="IPR010259">
    <property type="entry name" value="S8pro/Inhibitor_I9"/>
</dbReference>
<dbReference type="InterPro" id="IPR034197">
    <property type="entry name" value="Peptidases_S8_3"/>
</dbReference>
<dbReference type="Proteomes" id="UP000323000">
    <property type="component" value="Chromosome 1"/>
</dbReference>
<dbReference type="Pfam" id="PF00082">
    <property type="entry name" value="Peptidase_S8"/>
    <property type="match status" value="1"/>
</dbReference>
<dbReference type="PRINTS" id="PR00723">
    <property type="entry name" value="SUBTILISIN"/>
</dbReference>
<feature type="active site" description="Charge relay system" evidence="6 7">
    <location>
        <position position="140"/>
    </location>
</feature>
<dbReference type="PROSITE" id="PS51892">
    <property type="entry name" value="SUBTILASE"/>
    <property type="match status" value="1"/>
</dbReference>
<keyword evidence="3 8" id="KW-0732">Signal</keyword>
<dbReference type="AlphaFoldDB" id="A0A5C7IY30"/>
<evidence type="ECO:0000313" key="13">
    <source>
        <dbReference type="Proteomes" id="UP000323000"/>
    </source>
</evidence>
<dbReference type="Pfam" id="PF17766">
    <property type="entry name" value="fn3_6"/>
    <property type="match status" value="1"/>
</dbReference>
<feature type="signal peptide" evidence="8">
    <location>
        <begin position="1"/>
        <end position="27"/>
    </location>
</feature>
<dbReference type="CDD" id="cd02120">
    <property type="entry name" value="PA_subtilisin_like"/>
    <property type="match status" value="1"/>
</dbReference>
<dbReference type="Pfam" id="PF05922">
    <property type="entry name" value="Inhibitor_I9"/>
    <property type="match status" value="1"/>
</dbReference>
<dbReference type="InterPro" id="IPR015500">
    <property type="entry name" value="Peptidase_S8_subtilisin-rel"/>
</dbReference>
<evidence type="ECO:0000259" key="11">
    <source>
        <dbReference type="Pfam" id="PF17766"/>
    </source>
</evidence>
<evidence type="ECO:0000256" key="2">
    <source>
        <dbReference type="ARBA" id="ARBA00022670"/>
    </source>
</evidence>
<keyword evidence="4 7" id="KW-0378">Hydrolase</keyword>
<dbReference type="SUPFAM" id="SSF52743">
    <property type="entry name" value="Subtilisin-like"/>
    <property type="match status" value="1"/>
</dbReference>
<dbReference type="FunFam" id="2.60.40.2310:FF:000001">
    <property type="entry name" value="Subtilisin-like protease SBT1.5"/>
    <property type="match status" value="1"/>
</dbReference>
<evidence type="ECO:0000256" key="6">
    <source>
        <dbReference type="PIRSR" id="PIRSR615500-1"/>
    </source>
</evidence>